<dbReference type="STRING" id="880072.Desac_2666"/>
<dbReference type="HOGENOM" id="CLU_009583_11_5_7"/>
<dbReference type="PANTHER" id="PTHR45947">
    <property type="entry name" value="SULFOQUINOVOSYL TRANSFERASE SQD2"/>
    <property type="match status" value="1"/>
</dbReference>
<dbReference type="Pfam" id="PF00534">
    <property type="entry name" value="Glycos_transf_1"/>
    <property type="match status" value="1"/>
</dbReference>
<dbReference type="InterPro" id="IPR001296">
    <property type="entry name" value="Glyco_trans_1"/>
</dbReference>
<evidence type="ECO:0000313" key="4">
    <source>
        <dbReference type="Proteomes" id="UP000000483"/>
    </source>
</evidence>
<organism evidence="3 4">
    <name type="scientific">Desulfobacca acetoxidans (strain ATCC 700848 / DSM 11109 / ASRB2)</name>
    <dbReference type="NCBI Taxonomy" id="880072"/>
    <lineage>
        <taxon>Bacteria</taxon>
        <taxon>Pseudomonadati</taxon>
        <taxon>Thermodesulfobacteriota</taxon>
        <taxon>Desulfobaccia</taxon>
        <taxon>Desulfobaccales</taxon>
        <taxon>Desulfobaccaceae</taxon>
        <taxon>Desulfobacca</taxon>
    </lineage>
</organism>
<evidence type="ECO:0000259" key="1">
    <source>
        <dbReference type="Pfam" id="PF00534"/>
    </source>
</evidence>
<dbReference type="SUPFAM" id="SSF53756">
    <property type="entry name" value="UDP-Glycosyltransferase/glycogen phosphorylase"/>
    <property type="match status" value="1"/>
</dbReference>
<evidence type="ECO:0000259" key="2">
    <source>
        <dbReference type="Pfam" id="PF13579"/>
    </source>
</evidence>
<dbReference type="Proteomes" id="UP000000483">
    <property type="component" value="Chromosome"/>
</dbReference>
<protein>
    <submittedName>
        <fullName evidence="3">Glycosyl transferase group 1</fullName>
    </submittedName>
</protein>
<dbReference type="KEGG" id="dao:Desac_2666"/>
<name>F2NIK6_DESAR</name>
<dbReference type="Pfam" id="PF13579">
    <property type="entry name" value="Glyco_trans_4_4"/>
    <property type="match status" value="1"/>
</dbReference>
<dbReference type="eggNOG" id="COG0438">
    <property type="taxonomic scope" value="Bacteria"/>
</dbReference>
<dbReference type="EMBL" id="CP002629">
    <property type="protein sequence ID" value="AEB10481.1"/>
    <property type="molecule type" value="Genomic_DNA"/>
</dbReference>
<keyword evidence="3" id="KW-0808">Transferase</keyword>
<reference evidence="3 4" key="1">
    <citation type="journal article" date="2011" name="Stand. Genomic Sci.">
        <title>Complete genome sequence of the acetate-degrading sulfate reducer Desulfobacca acetoxidans type strain (ASRB2).</title>
        <authorList>
            <person name="Goker M."/>
            <person name="Teshima H."/>
            <person name="Lapidus A."/>
            <person name="Nolan M."/>
            <person name="Lucas S."/>
            <person name="Hammon N."/>
            <person name="Deshpande S."/>
            <person name="Cheng J.F."/>
            <person name="Tapia R."/>
            <person name="Han C."/>
            <person name="Goodwin L."/>
            <person name="Pitluck S."/>
            <person name="Huntemann M."/>
            <person name="Liolios K."/>
            <person name="Ivanova N."/>
            <person name="Pagani I."/>
            <person name="Mavromatis K."/>
            <person name="Ovchinikova G."/>
            <person name="Pati A."/>
            <person name="Chen A."/>
            <person name="Palaniappan K."/>
            <person name="Land M."/>
            <person name="Hauser L."/>
            <person name="Brambilla E.M."/>
            <person name="Rohde M."/>
            <person name="Spring S."/>
            <person name="Detter J.C."/>
            <person name="Woyke T."/>
            <person name="Bristow J."/>
            <person name="Eisen J.A."/>
            <person name="Markowitz V."/>
            <person name="Hugenholtz P."/>
            <person name="Kyrpides N.C."/>
            <person name="Klenk H.P."/>
        </authorList>
    </citation>
    <scope>NUCLEOTIDE SEQUENCE [LARGE SCALE GENOMIC DNA]</scope>
    <source>
        <strain evidence="4">ATCC 700848 / DSM 11109 / ASRB2</strain>
    </source>
</reference>
<dbReference type="InterPro" id="IPR028098">
    <property type="entry name" value="Glyco_trans_4-like_N"/>
</dbReference>
<dbReference type="RefSeq" id="WP_013707590.1">
    <property type="nucleotide sequence ID" value="NC_015388.1"/>
</dbReference>
<dbReference type="CDD" id="cd03794">
    <property type="entry name" value="GT4_WbuB-like"/>
    <property type="match status" value="1"/>
</dbReference>
<dbReference type="PANTHER" id="PTHR45947:SF3">
    <property type="entry name" value="SULFOQUINOVOSYL TRANSFERASE SQD2"/>
    <property type="match status" value="1"/>
</dbReference>
<gene>
    <name evidence="3" type="ordered locus">Desac_2666</name>
</gene>
<reference evidence="4" key="2">
    <citation type="submission" date="2011-03" db="EMBL/GenBank/DDBJ databases">
        <title>The complete genome of Desulfobacca acetoxidans DSM 11109.</title>
        <authorList>
            <consortium name="US DOE Joint Genome Institute (JGI-PGF)"/>
            <person name="Lucas S."/>
            <person name="Copeland A."/>
            <person name="Lapidus A."/>
            <person name="Bruce D."/>
            <person name="Goodwin L."/>
            <person name="Pitluck S."/>
            <person name="Peters L."/>
            <person name="Kyrpides N."/>
            <person name="Mavromatis K."/>
            <person name="Ivanova N."/>
            <person name="Ovchinnikova G."/>
            <person name="Teshima H."/>
            <person name="Detter J.C."/>
            <person name="Han C."/>
            <person name="Land M."/>
            <person name="Hauser L."/>
            <person name="Markowitz V."/>
            <person name="Cheng J.-F."/>
            <person name="Hugenholtz P."/>
            <person name="Woyke T."/>
            <person name="Wu D."/>
            <person name="Spring S."/>
            <person name="Schueler E."/>
            <person name="Brambilla E."/>
            <person name="Klenk H.-P."/>
            <person name="Eisen J.A."/>
        </authorList>
    </citation>
    <scope>NUCLEOTIDE SEQUENCE [LARGE SCALE GENOMIC DNA]</scope>
    <source>
        <strain evidence="4">ATCC 700848 / DSM 11109 / ASRB2</strain>
    </source>
</reference>
<dbReference type="InterPro" id="IPR050194">
    <property type="entry name" value="Glycosyltransferase_grp1"/>
</dbReference>
<keyword evidence="4" id="KW-1185">Reference proteome</keyword>
<evidence type="ECO:0000313" key="3">
    <source>
        <dbReference type="EMBL" id="AEB10481.1"/>
    </source>
</evidence>
<dbReference type="OrthoDB" id="7366221at2"/>
<dbReference type="Gene3D" id="3.40.50.2000">
    <property type="entry name" value="Glycogen Phosphorylase B"/>
    <property type="match status" value="2"/>
</dbReference>
<feature type="domain" description="Glycosyl transferase family 1" evidence="1">
    <location>
        <begin position="218"/>
        <end position="381"/>
    </location>
</feature>
<accession>F2NIK6</accession>
<sequence length="402" mass="45184">MRLVILTQYYFPEIGAPQVRLKEMVRALHHLGHEAEIVTALPNYPSGRIFPKYRGKLYVRESIEGAPVHRIWLYAATGAGIKRLLNYFSFAFTSLIALWRVRRPDIVFVESPPLFLAIPAVFMKWLWRAKMIFNVSDLWPDSVREMGIIQDKRLLRLAEKLEKWSYHHAFKVSAVTEGIRRGIIAKGIAAGKLVFLPNGVDTGLFRPNQPDRDLARSLGLDGKKIILYAGLLGYAQGLETILETAKLLHDQKDLVFVFLGDGPEKPRLQDLAKKYLLDNVLFFEAAPLPYVARLYSFAFAGIAVLRNLPLFNGARPSKVFPIMASGIPVVYGGAGEGAQLIENARAGLVAPPENPEALAQAIRQLLHDPKLAQELGKNGRKFAEENLNWVSLVKNWTDQLRQ</sequence>
<feature type="domain" description="Glycosyltransferase subfamily 4-like N-terminal" evidence="2">
    <location>
        <begin position="15"/>
        <end position="199"/>
    </location>
</feature>
<dbReference type="AlphaFoldDB" id="F2NIK6"/>
<proteinExistence type="predicted"/>
<dbReference type="GO" id="GO:0016758">
    <property type="term" value="F:hexosyltransferase activity"/>
    <property type="evidence" value="ECO:0007669"/>
    <property type="project" value="TreeGrafter"/>
</dbReference>